<protein>
    <recommendedName>
        <fullName evidence="3">Aminoglycoside phosphotransferase</fullName>
    </recommendedName>
</protein>
<dbReference type="EMBL" id="LNZC01000031">
    <property type="protein sequence ID" value="KTD75761.1"/>
    <property type="molecule type" value="Genomic_DNA"/>
</dbReference>
<evidence type="ECO:0008006" key="3">
    <source>
        <dbReference type="Google" id="ProtNLM"/>
    </source>
</evidence>
<reference evidence="1 2" key="1">
    <citation type="submission" date="2015-11" db="EMBL/GenBank/DDBJ databases">
        <title>Genomic analysis of 38 Legionella species identifies large and diverse effector repertoires.</title>
        <authorList>
            <person name="Burstein D."/>
            <person name="Amaro F."/>
            <person name="Zusman T."/>
            <person name="Lifshitz Z."/>
            <person name="Cohen O."/>
            <person name="Gilbert J.A."/>
            <person name="Pupko T."/>
            <person name="Shuman H.A."/>
            <person name="Segal G."/>
        </authorList>
    </citation>
    <scope>NUCLEOTIDE SEQUENCE [LARGE SCALE GENOMIC DNA]</scope>
    <source>
        <strain evidence="1 2">ATCC 49508</strain>
    </source>
</reference>
<accession>A0A0W1A331</accession>
<dbReference type="STRING" id="45076.Lwor_2327"/>
<dbReference type="PATRIC" id="fig|45076.6.peg.2557"/>
<name>A0A0W1A331_9GAMM</name>
<evidence type="ECO:0000313" key="2">
    <source>
        <dbReference type="Proteomes" id="UP000054662"/>
    </source>
</evidence>
<gene>
    <name evidence="1" type="ORF">Lwor_2327</name>
</gene>
<evidence type="ECO:0000313" key="1">
    <source>
        <dbReference type="EMBL" id="KTD75761.1"/>
    </source>
</evidence>
<keyword evidence="2" id="KW-1185">Reference proteome</keyword>
<sequence>MNQHEMALKWAIQYLTSKKYSIIGYEKIIETSYSVVYKMDTSKSRIYLKQTPKELFLEPTTLAFLNKHHCVCIPERNDHQFRPHLIADSGNT</sequence>
<dbReference type="RefSeq" id="WP_058494098.1">
    <property type="nucleotide sequence ID" value="NZ_CBCRUR010000021.1"/>
</dbReference>
<dbReference type="AlphaFoldDB" id="A0A0W1A331"/>
<dbReference type="Proteomes" id="UP000054662">
    <property type="component" value="Unassembled WGS sequence"/>
</dbReference>
<proteinExistence type="predicted"/>
<comment type="caution">
    <text evidence="1">The sequence shown here is derived from an EMBL/GenBank/DDBJ whole genome shotgun (WGS) entry which is preliminary data.</text>
</comment>
<organism evidence="1 2">
    <name type="scientific">Legionella worsleiensis</name>
    <dbReference type="NCBI Taxonomy" id="45076"/>
    <lineage>
        <taxon>Bacteria</taxon>
        <taxon>Pseudomonadati</taxon>
        <taxon>Pseudomonadota</taxon>
        <taxon>Gammaproteobacteria</taxon>
        <taxon>Legionellales</taxon>
        <taxon>Legionellaceae</taxon>
        <taxon>Legionella</taxon>
    </lineage>
</organism>